<proteinExistence type="predicted"/>
<protein>
    <recommendedName>
        <fullName evidence="3">Membrane protein SCJ1.26</fullName>
    </recommendedName>
</protein>
<evidence type="ECO:0000313" key="1">
    <source>
        <dbReference type="EMBL" id="WXK75129.1"/>
    </source>
</evidence>
<organism evidence="1 2">
    <name type="scientific">Streptomyces sirii</name>
    <dbReference type="NCBI Taxonomy" id="3127701"/>
    <lineage>
        <taxon>Bacteria</taxon>
        <taxon>Bacillati</taxon>
        <taxon>Actinomycetota</taxon>
        <taxon>Actinomycetes</taxon>
        <taxon>Kitasatosporales</taxon>
        <taxon>Streptomycetaceae</taxon>
        <taxon>Streptomyces</taxon>
    </lineage>
</organism>
<evidence type="ECO:0000313" key="2">
    <source>
        <dbReference type="Proteomes" id="UP001626628"/>
    </source>
</evidence>
<name>A0ABZ2QJD0_9ACTN</name>
<accession>A0ABZ2QJD0</accession>
<dbReference type="InterPro" id="IPR039708">
    <property type="entry name" value="MT1774/Rv1733c-like"/>
</dbReference>
<sequence>MTPWKLHPPWRHEPLRRGTDVTQSWLALATGLAIAVAAPAAGVVAGQTVHAASQQQRAGWHSVTAVVAKEPPARVGVDTSGGSAGRVHAAVQWMAPDHKVRTGETTVAPGVRVGDRTAVWLDRHGALVRDPGAPGDALAMSVVAGTVAASGTGLLLIGADKAGVRLLNRKRSAQWEKEWAELDAQGRHYRQ</sequence>
<dbReference type="EMBL" id="CP147982">
    <property type="protein sequence ID" value="WXK75129.1"/>
    <property type="molecule type" value="Genomic_DNA"/>
</dbReference>
<dbReference type="PANTHER" id="PTHR42305:SF1">
    <property type="entry name" value="MEMBRANE PROTEIN RV1733C-RELATED"/>
    <property type="match status" value="1"/>
</dbReference>
<dbReference type="PANTHER" id="PTHR42305">
    <property type="entry name" value="MEMBRANE PROTEIN RV1733C-RELATED"/>
    <property type="match status" value="1"/>
</dbReference>
<dbReference type="RefSeq" id="WP_399144852.1">
    <property type="nucleotide sequence ID" value="NZ_CP147982.1"/>
</dbReference>
<evidence type="ECO:0008006" key="3">
    <source>
        <dbReference type="Google" id="ProtNLM"/>
    </source>
</evidence>
<reference evidence="1 2" key="1">
    <citation type="submission" date="2024-03" db="EMBL/GenBank/DDBJ databases">
        <title>The complete genome of Streptomyces sirii sp.nov.</title>
        <authorList>
            <person name="Zakalyukina Y.V."/>
            <person name="Belik A.R."/>
            <person name="Biryukov M.V."/>
            <person name="Baturina O.A."/>
            <person name="Kabilov M.R."/>
        </authorList>
    </citation>
    <scope>NUCLEOTIDE SEQUENCE [LARGE SCALE GENOMIC DNA]</scope>
    <source>
        <strain evidence="1 2">BP-8</strain>
    </source>
</reference>
<gene>
    <name evidence="1" type="ORF">WAB15_03625</name>
</gene>
<keyword evidence="2" id="KW-1185">Reference proteome</keyword>
<dbReference type="Proteomes" id="UP001626628">
    <property type="component" value="Chromosome"/>
</dbReference>